<evidence type="ECO:0000256" key="1">
    <source>
        <dbReference type="SAM" id="Coils"/>
    </source>
</evidence>
<evidence type="ECO:0000313" key="4">
    <source>
        <dbReference type="Proteomes" id="UP001177023"/>
    </source>
</evidence>
<comment type="caution">
    <text evidence="3">The sequence shown here is derived from an EMBL/GenBank/DDBJ whole genome shotgun (WGS) entry which is preliminary data.</text>
</comment>
<dbReference type="EMBL" id="CATQJA010002664">
    <property type="protein sequence ID" value="CAJ0582443.1"/>
    <property type="molecule type" value="Genomic_DNA"/>
</dbReference>
<sequence length="254" mass="30446">MFDEHELLDKLCLSLAEQYLNRQSFYANNKYTEQLPQNNAQAYRQKIHQLASESKQFEGALTRWNAENQKERRRPGSGGKQFGHALQGHTQADIPEFTMEEELSWREHQIREAIQNFQQQDTNKEVAMAELNSRNQRQQLQLSQLSYGMENRRRVQEHLERLVVNLRNEIQHLLVEKERYSIANERTDMMLNEIQLQKEINRVMWDEFIKLESERDTLQNTLMQCSEQLSRINMEKMRNLEKELTKLEAEYTNK</sequence>
<keyword evidence="1" id="KW-0175">Coiled coil</keyword>
<feature type="non-terminal residue" evidence="3">
    <location>
        <position position="1"/>
    </location>
</feature>
<gene>
    <name evidence="3" type="ORF">MSPICULIGERA_LOCUS20574</name>
</gene>
<keyword evidence="4" id="KW-1185">Reference proteome</keyword>
<name>A0AA36D7C4_9BILA</name>
<feature type="region of interest" description="Disordered" evidence="2">
    <location>
        <begin position="64"/>
        <end position="88"/>
    </location>
</feature>
<proteinExistence type="predicted"/>
<evidence type="ECO:0000313" key="3">
    <source>
        <dbReference type="EMBL" id="CAJ0582443.1"/>
    </source>
</evidence>
<dbReference type="AlphaFoldDB" id="A0AA36D7C4"/>
<evidence type="ECO:0000256" key="2">
    <source>
        <dbReference type="SAM" id="MobiDB-lite"/>
    </source>
</evidence>
<dbReference type="Proteomes" id="UP001177023">
    <property type="component" value="Unassembled WGS sequence"/>
</dbReference>
<accession>A0AA36D7C4</accession>
<feature type="coiled-coil region" evidence="1">
    <location>
        <begin position="208"/>
        <end position="250"/>
    </location>
</feature>
<organism evidence="3 4">
    <name type="scientific">Mesorhabditis spiculigera</name>
    <dbReference type="NCBI Taxonomy" id="96644"/>
    <lineage>
        <taxon>Eukaryota</taxon>
        <taxon>Metazoa</taxon>
        <taxon>Ecdysozoa</taxon>
        <taxon>Nematoda</taxon>
        <taxon>Chromadorea</taxon>
        <taxon>Rhabditida</taxon>
        <taxon>Rhabditina</taxon>
        <taxon>Rhabditomorpha</taxon>
        <taxon>Rhabditoidea</taxon>
        <taxon>Rhabditidae</taxon>
        <taxon>Mesorhabditinae</taxon>
        <taxon>Mesorhabditis</taxon>
    </lineage>
</organism>
<protein>
    <submittedName>
        <fullName evidence="3">Uncharacterized protein</fullName>
    </submittedName>
</protein>
<reference evidence="3" key="1">
    <citation type="submission" date="2023-06" db="EMBL/GenBank/DDBJ databases">
        <authorList>
            <person name="Delattre M."/>
        </authorList>
    </citation>
    <scope>NUCLEOTIDE SEQUENCE</scope>
    <source>
        <strain evidence="3">AF72</strain>
    </source>
</reference>